<keyword evidence="3" id="KW-1185">Reference proteome</keyword>
<protein>
    <submittedName>
        <fullName evidence="2">Uncharacterized protein</fullName>
    </submittedName>
</protein>
<evidence type="ECO:0000256" key="1">
    <source>
        <dbReference type="SAM" id="Phobius"/>
    </source>
</evidence>
<evidence type="ECO:0000313" key="3">
    <source>
        <dbReference type="Proteomes" id="UP000503447"/>
    </source>
</evidence>
<keyword evidence="1" id="KW-1133">Transmembrane helix</keyword>
<dbReference type="RefSeq" id="WP_171475767.1">
    <property type="nucleotide sequence ID" value="NZ_CP053452.2"/>
</dbReference>
<accession>A0A6M5Z5R5</accession>
<dbReference type="EMBL" id="CP053452">
    <property type="protein sequence ID" value="QJX01167.1"/>
    <property type="molecule type" value="Genomic_DNA"/>
</dbReference>
<dbReference type="AlphaFoldDB" id="A0A6M5Z5R5"/>
<feature type="transmembrane region" description="Helical" evidence="1">
    <location>
        <begin position="21"/>
        <end position="45"/>
    </location>
</feature>
<organism evidence="2 3">
    <name type="scientific">Frigoriglobus tundricola</name>
    <dbReference type="NCBI Taxonomy" id="2774151"/>
    <lineage>
        <taxon>Bacteria</taxon>
        <taxon>Pseudomonadati</taxon>
        <taxon>Planctomycetota</taxon>
        <taxon>Planctomycetia</taxon>
        <taxon>Gemmatales</taxon>
        <taxon>Gemmataceae</taxon>
        <taxon>Frigoriglobus</taxon>
    </lineage>
</organism>
<evidence type="ECO:0000313" key="2">
    <source>
        <dbReference type="EMBL" id="QJX01167.1"/>
    </source>
</evidence>
<keyword evidence="1" id="KW-0472">Membrane</keyword>
<dbReference type="Proteomes" id="UP000503447">
    <property type="component" value="Chromosome"/>
</dbReference>
<gene>
    <name evidence="2" type="ORF">FTUN_8806</name>
</gene>
<name>A0A6M5Z5R5_9BACT</name>
<sequence>MLPILYRVFVAPAGELLRRAAVGLAFLAAWAAATALLVLLFRLMLPPANPAVYLLVAAAVGFVWMRHVFTGRPVEFQKTRPDSRTLGNKRKGV</sequence>
<feature type="transmembrane region" description="Helical" evidence="1">
    <location>
        <begin position="51"/>
        <end position="69"/>
    </location>
</feature>
<dbReference type="KEGG" id="ftj:FTUN_8806"/>
<reference evidence="3" key="1">
    <citation type="submission" date="2020-05" db="EMBL/GenBank/DDBJ databases">
        <title>Frigoriglobus tundricola gen. nov., sp. nov., a psychrotolerant cellulolytic planctomycete of the family Gemmataceae with two divergent copies of 16S rRNA gene.</title>
        <authorList>
            <person name="Kulichevskaya I.S."/>
            <person name="Ivanova A.A."/>
            <person name="Naumoff D.G."/>
            <person name="Beletsky A.V."/>
            <person name="Rijpstra W.I.C."/>
            <person name="Sinninghe Damste J.S."/>
            <person name="Mardanov A.V."/>
            <person name="Ravin N.V."/>
            <person name="Dedysh S.N."/>
        </authorList>
    </citation>
    <scope>NUCLEOTIDE SEQUENCE [LARGE SCALE GENOMIC DNA]</scope>
    <source>
        <strain evidence="3">PL17</strain>
    </source>
</reference>
<proteinExistence type="predicted"/>
<keyword evidence="1" id="KW-0812">Transmembrane</keyword>